<name>A0A1G9E1Q8_9ACTN</name>
<evidence type="ECO:0000313" key="1">
    <source>
        <dbReference type="EMBL" id="SDK70035.1"/>
    </source>
</evidence>
<dbReference type="SUPFAM" id="SSF53335">
    <property type="entry name" value="S-adenosyl-L-methionine-dependent methyltransferases"/>
    <property type="match status" value="1"/>
</dbReference>
<dbReference type="AlphaFoldDB" id="A0A1G9E1Q8"/>
<organism evidence="1 2">
    <name type="scientific">Nonomuraea jiangxiensis</name>
    <dbReference type="NCBI Taxonomy" id="633440"/>
    <lineage>
        <taxon>Bacteria</taxon>
        <taxon>Bacillati</taxon>
        <taxon>Actinomycetota</taxon>
        <taxon>Actinomycetes</taxon>
        <taxon>Streptosporangiales</taxon>
        <taxon>Streptosporangiaceae</taxon>
        <taxon>Nonomuraea</taxon>
    </lineage>
</organism>
<accession>A0A1G9E1Q8</accession>
<dbReference type="InterPro" id="IPR029063">
    <property type="entry name" value="SAM-dependent_MTases_sf"/>
</dbReference>
<gene>
    <name evidence="1" type="ORF">SAMN05421869_11811</name>
</gene>
<dbReference type="OrthoDB" id="5194008at2"/>
<proteinExistence type="predicted"/>
<dbReference type="RefSeq" id="WP_143043977.1">
    <property type="nucleotide sequence ID" value="NZ_FNDJ01000018.1"/>
</dbReference>
<reference evidence="1 2" key="1">
    <citation type="submission" date="2016-10" db="EMBL/GenBank/DDBJ databases">
        <authorList>
            <person name="de Groot N.N."/>
        </authorList>
    </citation>
    <scope>NUCLEOTIDE SEQUENCE [LARGE SCALE GENOMIC DNA]</scope>
    <source>
        <strain evidence="1 2">CGMCC 4.6533</strain>
    </source>
</reference>
<protein>
    <submittedName>
        <fullName evidence="1">Uncharacterized protein</fullName>
    </submittedName>
</protein>
<dbReference type="Proteomes" id="UP000199202">
    <property type="component" value="Unassembled WGS sequence"/>
</dbReference>
<dbReference type="EMBL" id="FNDJ01000018">
    <property type="protein sequence ID" value="SDK70035.1"/>
    <property type="molecule type" value="Genomic_DNA"/>
</dbReference>
<evidence type="ECO:0000313" key="2">
    <source>
        <dbReference type="Proteomes" id="UP000199202"/>
    </source>
</evidence>
<sequence length="397" mass="45790">MSQEVKQSIVRRRTWRSLQRRNYSLLSKMLDECFNDNLRRMTLDTRAFLLKAISSPQAARMFLDRLPDVLVRCNEDIYDLPLAAEAYAYVHLVDRYCRWWQVFLLLLQGGRFPIRRSGIHALDVGAGPGPATYALMDFGRAINEIALLFPRGHEIGQLYAPPPTVELAEASPAMSSFVHQLSEERGRGGPYGASIRDFYGLRILRSKHENAQYKEQLIRGILDQDEISYEWAARLLQEENPGWHLPERYHLGMVGNFLTTPDSMAESREALSHIKQVLPPGGMVLVMGGRGRLYPMIYAELEEVMSGLRHAWRNREMCTQLTPPQLIFTKGYICSIKAHLQSFGIDVHGISQEWPSNIRDAYHRWWNPNAPFVQQKFSVQLFRRPDGHAVKIDRRKR</sequence>
<keyword evidence="2" id="KW-1185">Reference proteome</keyword>